<dbReference type="GO" id="GO:0043565">
    <property type="term" value="F:sequence-specific DNA binding"/>
    <property type="evidence" value="ECO:0007669"/>
    <property type="project" value="InterPro"/>
</dbReference>
<gene>
    <name evidence="2" type="ORF">DFP75_1212</name>
</gene>
<dbReference type="EMBL" id="QKLW01000021">
    <property type="protein sequence ID" value="PYF77700.1"/>
    <property type="molecule type" value="Genomic_DNA"/>
</dbReference>
<dbReference type="PANTHER" id="PTHR33795:SF1">
    <property type="entry name" value="INSERTION ELEMENT IS150 PROTEIN INSJ"/>
    <property type="match status" value="1"/>
</dbReference>
<sequence length="175" mass="20343">MSKYSRALKITLAQQCLNGVSSPKALGKQLSIPHSQIRYWSKVYSFNGDESFLPPKSPHTAKGKADILKKMWSENWSLHYTSAFYNLPSPGTLWVWLREFDESGLQGLQPKQRGRTYMKKQSQESNDKSIDEMTVEELREELEYRRTEVAVLKKLEALDEMKRQQAKKKRQLSKS</sequence>
<proteinExistence type="predicted"/>
<dbReference type="InterPro" id="IPR052057">
    <property type="entry name" value="IS150/IS1296_orfA-like"/>
</dbReference>
<dbReference type="RefSeq" id="WP_110577479.1">
    <property type="nucleotide sequence ID" value="NZ_QKLW01000021.1"/>
</dbReference>
<protein>
    <submittedName>
        <fullName evidence="2">Transposase</fullName>
    </submittedName>
</protein>
<evidence type="ECO:0000256" key="1">
    <source>
        <dbReference type="SAM" id="MobiDB-lite"/>
    </source>
</evidence>
<evidence type="ECO:0000313" key="2">
    <source>
        <dbReference type="EMBL" id="PYF77700.1"/>
    </source>
</evidence>
<reference evidence="2 3" key="1">
    <citation type="submission" date="2018-06" db="EMBL/GenBank/DDBJ databases">
        <title>Genomic Encyclopedia of Type Strains, Phase III (KMG-III): the genomes of soil and plant-associated and newly described type strains.</title>
        <authorList>
            <person name="Whitman W."/>
        </authorList>
    </citation>
    <scope>NUCLEOTIDE SEQUENCE [LARGE SCALE GENOMIC DNA]</scope>
    <source>
        <strain evidence="2 3">CECT 7730</strain>
    </source>
</reference>
<dbReference type="SUPFAM" id="SSF48295">
    <property type="entry name" value="TrpR-like"/>
    <property type="match status" value="1"/>
</dbReference>
<dbReference type="InterPro" id="IPR010921">
    <property type="entry name" value="Trp_repressor/repl_initiator"/>
</dbReference>
<accession>A0A318UQL3</accession>
<dbReference type="AlphaFoldDB" id="A0A318UQL3"/>
<feature type="region of interest" description="Disordered" evidence="1">
    <location>
        <begin position="111"/>
        <end position="130"/>
    </location>
</feature>
<feature type="compositionally biased region" description="Basic and acidic residues" evidence="1">
    <location>
        <begin position="121"/>
        <end position="130"/>
    </location>
</feature>
<dbReference type="PANTHER" id="PTHR33795">
    <property type="entry name" value="INSERTION ELEMENT IS150 PROTEIN INSJ"/>
    <property type="match status" value="1"/>
</dbReference>
<evidence type="ECO:0000313" key="3">
    <source>
        <dbReference type="Proteomes" id="UP000247551"/>
    </source>
</evidence>
<organism evidence="2 3">
    <name type="scientific">Marinomonas alcarazii</name>
    <dbReference type="NCBI Taxonomy" id="491949"/>
    <lineage>
        <taxon>Bacteria</taxon>
        <taxon>Pseudomonadati</taxon>
        <taxon>Pseudomonadota</taxon>
        <taxon>Gammaproteobacteria</taxon>
        <taxon>Oceanospirillales</taxon>
        <taxon>Oceanospirillaceae</taxon>
        <taxon>Marinomonas</taxon>
    </lineage>
</organism>
<name>A0A318UQL3_9GAMM</name>
<dbReference type="Proteomes" id="UP000247551">
    <property type="component" value="Unassembled WGS sequence"/>
</dbReference>
<comment type="caution">
    <text evidence="2">The sequence shown here is derived from an EMBL/GenBank/DDBJ whole genome shotgun (WGS) entry which is preliminary data.</text>
</comment>
<keyword evidence="3" id="KW-1185">Reference proteome</keyword>